<organism evidence="1">
    <name type="scientific">Fusarium clavum</name>
    <dbReference type="NCBI Taxonomy" id="2594811"/>
    <lineage>
        <taxon>Eukaryota</taxon>
        <taxon>Fungi</taxon>
        <taxon>Dikarya</taxon>
        <taxon>Ascomycota</taxon>
        <taxon>Pezizomycotina</taxon>
        <taxon>Sordariomycetes</taxon>
        <taxon>Hypocreomycetidae</taxon>
        <taxon>Hypocreales</taxon>
        <taxon>Nectriaceae</taxon>
        <taxon>Fusarium</taxon>
        <taxon>Fusarium incarnatum-equiseti species complex</taxon>
    </lineage>
</organism>
<dbReference type="EMBL" id="CBMI010000305">
    <property type="protein sequence ID" value="CEG04104.1"/>
    <property type="molecule type" value="Genomic_DNA"/>
</dbReference>
<gene>
    <name evidence="1" type="ORF">BN850_0015600</name>
</gene>
<accession>A0A090MAG3</accession>
<proteinExistence type="predicted"/>
<comment type="caution">
    <text evidence="1">The sequence shown here is derived from an EMBL/GenBank/DDBJ whole genome shotgun (WGS) entry which is preliminary data.</text>
</comment>
<sequence length="99" mass="11117">MDSFFSSVTHEKIVRYKGKTTDAAIGCGISPPLQQDLEDAHLFRVRHRYYGARGSLKEKKPEKKRDNDALFFIAVDPNTGLVMFCANGWGMTIGWFSSG</sequence>
<name>A0A090MAG3_9HYPO</name>
<reference evidence="1" key="1">
    <citation type="submission" date="2013-05" db="EMBL/GenBank/DDBJ databases">
        <title>Draft genome sequences of six wheat associated Fusarium spp. isolates.</title>
        <authorList>
            <person name="Moolhuijzen P.M."/>
            <person name="Manners J.M."/>
            <person name="Wilcox S."/>
            <person name="Bellgard M.I."/>
            <person name="Gardiner D.M."/>
        </authorList>
    </citation>
    <scope>NUCLEOTIDE SEQUENCE</scope>
    <source>
        <strain evidence="1">CS3069</strain>
    </source>
</reference>
<protein>
    <submittedName>
        <fullName evidence="1">WGS project CBMI000000000 data, contig CS3069_c000305</fullName>
    </submittedName>
</protein>
<dbReference type="AlphaFoldDB" id="A0A090MAG3"/>
<evidence type="ECO:0000313" key="1">
    <source>
        <dbReference type="EMBL" id="CEG04104.1"/>
    </source>
</evidence>